<evidence type="ECO:0008006" key="3">
    <source>
        <dbReference type="Google" id="ProtNLM"/>
    </source>
</evidence>
<keyword evidence="2" id="KW-1185">Reference proteome</keyword>
<dbReference type="EMBL" id="LR215036">
    <property type="protein sequence ID" value="VEU74574.1"/>
    <property type="molecule type" value="Genomic_DNA"/>
</dbReference>
<gene>
    <name evidence="1" type="ORF">NCTC10181_00428</name>
</gene>
<reference evidence="1 2" key="1">
    <citation type="submission" date="2019-01" db="EMBL/GenBank/DDBJ databases">
        <authorList>
            <consortium name="Pathogen Informatics"/>
        </authorList>
    </citation>
    <scope>NUCLEOTIDE SEQUENCE [LARGE SCALE GENOMIC DNA]</scope>
    <source>
        <strain evidence="1 2">NCTC10181</strain>
    </source>
</reference>
<dbReference type="RefSeq" id="WP_129725389.1">
    <property type="nucleotide sequence ID" value="NZ_LR215036.1"/>
</dbReference>
<dbReference type="InterPro" id="IPR045738">
    <property type="entry name" value="DUF6088"/>
</dbReference>
<dbReference type="OrthoDB" id="9798200at2"/>
<dbReference type="Proteomes" id="UP000290985">
    <property type="component" value="Chromosome"/>
</dbReference>
<name>A0A449B224_9BACT</name>
<evidence type="ECO:0000313" key="2">
    <source>
        <dbReference type="Proteomes" id="UP000290985"/>
    </source>
</evidence>
<dbReference type="AlphaFoldDB" id="A0A449B224"/>
<organism evidence="1 2">
    <name type="scientific">Mycoplasmopsis citelli</name>
    <dbReference type="NCBI Taxonomy" id="171281"/>
    <lineage>
        <taxon>Bacteria</taxon>
        <taxon>Bacillati</taxon>
        <taxon>Mycoplasmatota</taxon>
        <taxon>Mycoplasmoidales</taxon>
        <taxon>Metamycoplasmataceae</taxon>
        <taxon>Mycoplasmopsis</taxon>
    </lineage>
</organism>
<sequence>MQTIKQQIQEAMFKNSGKIYSAEDFEHIINKNSVKSILQKLAKEGKITRLINGLYTKLEYSKFLKKECYPLPEAVAEKIAQKFTWKIAPGGEASLNYTGVSTQVPNVYFYISDGPSREYRYRNKKITFQHTNEKFITSRSLQFAVLIEAIRILGKKDINKKWIVKKLAFFAQNIKEDLQSDTKDLTFWIRNVLLKIKEINDHRQVL</sequence>
<accession>A0A449B224</accession>
<proteinExistence type="predicted"/>
<dbReference type="KEGG" id="mcit:NCTC10181_00428"/>
<dbReference type="Pfam" id="PF19570">
    <property type="entry name" value="DUF6088"/>
    <property type="match status" value="1"/>
</dbReference>
<protein>
    <recommendedName>
        <fullName evidence="3">Transcriptional regulator, AbiEi antitoxin, Type IV TA system</fullName>
    </recommendedName>
</protein>
<evidence type="ECO:0000313" key="1">
    <source>
        <dbReference type="EMBL" id="VEU74574.1"/>
    </source>
</evidence>